<dbReference type="Pfam" id="PF03372">
    <property type="entry name" value="Exo_endo_phos"/>
    <property type="match status" value="1"/>
</dbReference>
<dbReference type="GO" id="GO:0004519">
    <property type="term" value="F:endonuclease activity"/>
    <property type="evidence" value="ECO:0007669"/>
    <property type="project" value="UniProtKB-KW"/>
</dbReference>
<dbReference type="Proteomes" id="UP001499863">
    <property type="component" value="Unassembled WGS sequence"/>
</dbReference>
<dbReference type="InterPro" id="IPR036691">
    <property type="entry name" value="Endo/exonu/phosph_ase_sf"/>
</dbReference>
<evidence type="ECO:0000259" key="2">
    <source>
        <dbReference type="Pfam" id="PF03372"/>
    </source>
</evidence>
<sequence length="330" mass="34966">MERVERVDRTGWRRWARRVLVGACGAVLTGTAGLVAVRLGGWDDGTPLALVVVGLPYAALAGLLALGVLLALRSWWPAALAGVLVAVQLVWLVPRLVPDGGTPAADAPRLRVATSNAYLGQADAAALVRLVREQRVDVLAVEEFGPGAVDRLDRAGIAEVLPYRELRPGRDTAIYSRLPLTPLDGSASEAAREQIAAEVTVGGRVVRLTAVHTYYPMGDAGRWAEDFDELRAAVAGATRNAVLLGDFNATLDHAPMRALLGTGLTDTHAELGRGVAPTWPESNAYFPGLWPVIQIDHVLHGEALRAVSVAEHAVRGAEHRAVVAELAVTG</sequence>
<gene>
    <name evidence="3" type="ORF">GCM10009639_07870</name>
</gene>
<feature type="domain" description="Endonuclease/exonuclease/phosphatase" evidence="2">
    <location>
        <begin position="113"/>
        <end position="315"/>
    </location>
</feature>
<reference evidence="3 4" key="1">
    <citation type="journal article" date="2019" name="Int. J. Syst. Evol. Microbiol.">
        <title>The Global Catalogue of Microorganisms (GCM) 10K type strain sequencing project: providing services to taxonomists for standard genome sequencing and annotation.</title>
        <authorList>
            <consortium name="The Broad Institute Genomics Platform"/>
            <consortium name="The Broad Institute Genome Sequencing Center for Infectious Disease"/>
            <person name="Wu L."/>
            <person name="Ma J."/>
        </authorList>
    </citation>
    <scope>NUCLEOTIDE SEQUENCE [LARGE SCALE GENOMIC DNA]</scope>
    <source>
        <strain evidence="3 4">JCM 12393</strain>
    </source>
</reference>
<dbReference type="InterPro" id="IPR005135">
    <property type="entry name" value="Endo/exonuclease/phosphatase"/>
</dbReference>
<dbReference type="SUPFAM" id="SSF56219">
    <property type="entry name" value="DNase I-like"/>
    <property type="match status" value="1"/>
</dbReference>
<evidence type="ECO:0000313" key="4">
    <source>
        <dbReference type="Proteomes" id="UP001499863"/>
    </source>
</evidence>
<accession>A0ABN1XM83</accession>
<proteinExistence type="predicted"/>
<comment type="caution">
    <text evidence="3">The sequence shown here is derived from an EMBL/GenBank/DDBJ whole genome shotgun (WGS) entry which is preliminary data.</text>
</comment>
<keyword evidence="4" id="KW-1185">Reference proteome</keyword>
<keyword evidence="1" id="KW-0812">Transmembrane</keyword>
<name>A0ABN1XM83_9ACTN</name>
<feature type="transmembrane region" description="Helical" evidence="1">
    <location>
        <begin position="79"/>
        <end position="97"/>
    </location>
</feature>
<protein>
    <submittedName>
        <fullName evidence="3">Endonuclease/exonuclease/phosphatase family protein</fullName>
    </submittedName>
</protein>
<dbReference type="Gene3D" id="3.60.10.10">
    <property type="entry name" value="Endonuclease/exonuclease/phosphatase"/>
    <property type="match status" value="1"/>
</dbReference>
<keyword evidence="1" id="KW-0472">Membrane</keyword>
<organism evidence="3 4">
    <name type="scientific">Kitasatospora putterlickiae</name>
    <dbReference type="NCBI Taxonomy" id="221725"/>
    <lineage>
        <taxon>Bacteria</taxon>
        <taxon>Bacillati</taxon>
        <taxon>Actinomycetota</taxon>
        <taxon>Actinomycetes</taxon>
        <taxon>Kitasatosporales</taxon>
        <taxon>Streptomycetaceae</taxon>
        <taxon>Kitasatospora</taxon>
    </lineage>
</organism>
<keyword evidence="1" id="KW-1133">Transmembrane helix</keyword>
<evidence type="ECO:0000256" key="1">
    <source>
        <dbReference type="SAM" id="Phobius"/>
    </source>
</evidence>
<keyword evidence="3" id="KW-0540">Nuclease</keyword>
<keyword evidence="3" id="KW-0255">Endonuclease</keyword>
<dbReference type="EMBL" id="BAAAKJ010000034">
    <property type="protein sequence ID" value="GAA1385327.1"/>
    <property type="molecule type" value="Genomic_DNA"/>
</dbReference>
<evidence type="ECO:0000313" key="3">
    <source>
        <dbReference type="EMBL" id="GAA1385327.1"/>
    </source>
</evidence>
<feature type="transmembrane region" description="Helical" evidence="1">
    <location>
        <begin position="20"/>
        <end position="42"/>
    </location>
</feature>
<feature type="transmembrane region" description="Helical" evidence="1">
    <location>
        <begin position="48"/>
        <end position="72"/>
    </location>
</feature>
<keyword evidence="3" id="KW-0378">Hydrolase</keyword>